<dbReference type="Proteomes" id="UP000503251">
    <property type="component" value="Chromosome"/>
</dbReference>
<dbReference type="AlphaFoldDB" id="A0A6P1ZC57"/>
<accession>A0A6P1ZC57</accession>
<keyword evidence="1" id="KW-0677">Repeat</keyword>
<reference evidence="6 7" key="1">
    <citation type="submission" date="2018-06" db="EMBL/GenBank/DDBJ databases">
        <title>Complete genome of Desulfovibrio marinus P48SEP.</title>
        <authorList>
            <person name="Crispim J.S."/>
            <person name="Vidigal P.M.P."/>
            <person name="Silva L.C.F."/>
            <person name="Araujo L.C."/>
            <person name="Laguardia C.N."/>
            <person name="Dias R.S."/>
            <person name="Sousa M.P."/>
            <person name="Paula S.O."/>
            <person name="Silva C."/>
        </authorList>
    </citation>
    <scope>NUCLEOTIDE SEQUENCE [LARGE SCALE GENOMIC DNA]</scope>
    <source>
        <strain evidence="6 7">P48SEP</strain>
    </source>
</reference>
<dbReference type="Gene3D" id="1.25.40.10">
    <property type="entry name" value="Tetratricopeptide repeat domain"/>
    <property type="match status" value="5"/>
</dbReference>
<evidence type="ECO:0000313" key="6">
    <source>
        <dbReference type="EMBL" id="TVM31740.1"/>
    </source>
</evidence>
<feature type="repeat" description="TPR" evidence="3">
    <location>
        <begin position="430"/>
        <end position="463"/>
    </location>
</feature>
<keyword evidence="2 3" id="KW-0802">TPR repeat</keyword>
<dbReference type="InterPro" id="IPR011990">
    <property type="entry name" value="TPR-like_helical_dom_sf"/>
</dbReference>
<feature type="repeat" description="TPR" evidence="3">
    <location>
        <begin position="328"/>
        <end position="361"/>
    </location>
</feature>
<evidence type="ECO:0000256" key="4">
    <source>
        <dbReference type="SAM" id="SignalP"/>
    </source>
</evidence>
<dbReference type="InterPro" id="IPR019734">
    <property type="entry name" value="TPR_rpt"/>
</dbReference>
<keyword evidence="4" id="KW-0732">Signal</keyword>
<evidence type="ECO:0000256" key="1">
    <source>
        <dbReference type="ARBA" id="ARBA00022737"/>
    </source>
</evidence>
<dbReference type="Pfam" id="PF13432">
    <property type="entry name" value="TPR_16"/>
    <property type="match status" value="2"/>
</dbReference>
<feature type="repeat" description="TPR" evidence="3">
    <location>
        <begin position="62"/>
        <end position="95"/>
    </location>
</feature>
<organism evidence="6 7">
    <name type="scientific">Oceanidesulfovibrio marinus</name>
    <dbReference type="NCBI Taxonomy" id="370038"/>
    <lineage>
        <taxon>Bacteria</taxon>
        <taxon>Pseudomonadati</taxon>
        <taxon>Thermodesulfobacteriota</taxon>
        <taxon>Desulfovibrionia</taxon>
        <taxon>Desulfovibrionales</taxon>
        <taxon>Desulfovibrionaceae</taxon>
        <taxon>Oceanidesulfovibrio</taxon>
    </lineage>
</organism>
<dbReference type="Pfam" id="PF14559">
    <property type="entry name" value="TPR_19"/>
    <property type="match status" value="1"/>
</dbReference>
<dbReference type="OrthoDB" id="5469766at2"/>
<sequence>MRNHSPFLLAAAGIVLALAVGCAGTRDLGNGTAQLQRGEYDAAVETLTKALGHEKMRDSDRSDALMLRGQAYLEQEEYRKALDDLKASLELDPSKTQARFYRGVALLKLGNLDSAAEDFTAVIQSYQKRSRTDFMTGRETVQDETVQMAAQSYMHLGEIDLYKERYPEAMHNFDTAVRLVPFDPELYLIRGGALRLMEQEDFAEKDLAMFERLSDNATDAPESRLAPLKLKESIRLYDSGDYGDSVRLASEAIADNPQYAAAYRRRGLARLQQHKLEAAEKDFGKAIALDTEYLEGWLYRAYVRMEQREYKTALRDINHVLSQRPDWTEATLYRGMVLSQDDKHAAALEDFRTVLEARPEDVTALQGEAYSLFNLEQYDQAMAVLQKLLTLAPDSATANRLVGLIYMQHEQYEQALASLNKAEQLGDDSMQLYLAQGAVLRAMGNEEQAAMAFDKALDASQAEDVKAMLPILR</sequence>
<dbReference type="RefSeq" id="WP_144306699.1">
    <property type="nucleotide sequence ID" value="NZ_CP039543.1"/>
</dbReference>
<evidence type="ECO:0000313" key="8">
    <source>
        <dbReference type="Proteomes" id="UP000503251"/>
    </source>
</evidence>
<feature type="signal peptide" evidence="4">
    <location>
        <begin position="1"/>
        <end position="19"/>
    </location>
</feature>
<evidence type="ECO:0000256" key="2">
    <source>
        <dbReference type="ARBA" id="ARBA00022803"/>
    </source>
</evidence>
<feature type="repeat" description="TPR" evidence="3">
    <location>
        <begin position="260"/>
        <end position="293"/>
    </location>
</feature>
<dbReference type="PANTHER" id="PTHR44858:SF1">
    <property type="entry name" value="UDP-N-ACETYLGLUCOSAMINE--PEPTIDE N-ACETYLGLUCOSAMINYLTRANSFERASE SPINDLY-RELATED"/>
    <property type="match status" value="1"/>
</dbReference>
<dbReference type="EMBL" id="QMIF01000014">
    <property type="protein sequence ID" value="TVM31740.1"/>
    <property type="molecule type" value="Genomic_DNA"/>
</dbReference>
<dbReference type="PROSITE" id="PS51257">
    <property type="entry name" value="PROKAR_LIPOPROTEIN"/>
    <property type="match status" value="1"/>
</dbReference>
<evidence type="ECO:0000313" key="5">
    <source>
        <dbReference type="EMBL" id="QJT11077.1"/>
    </source>
</evidence>
<dbReference type="PROSITE" id="PS50293">
    <property type="entry name" value="TPR_REGION"/>
    <property type="match status" value="1"/>
</dbReference>
<dbReference type="PROSITE" id="PS50005">
    <property type="entry name" value="TPR"/>
    <property type="match status" value="7"/>
</dbReference>
<feature type="repeat" description="TPR" evidence="3">
    <location>
        <begin position="396"/>
        <end position="429"/>
    </location>
</feature>
<gene>
    <name evidence="6" type="ORF">DQK91_17545</name>
    <name evidence="5" type="ORF">E8L03_20130</name>
</gene>
<evidence type="ECO:0000313" key="7">
    <source>
        <dbReference type="Proteomes" id="UP000434052"/>
    </source>
</evidence>
<proteinExistence type="predicted"/>
<feature type="repeat" description="TPR" evidence="3">
    <location>
        <begin position="150"/>
        <end position="183"/>
    </location>
</feature>
<dbReference type="Proteomes" id="UP000434052">
    <property type="component" value="Unassembled WGS sequence"/>
</dbReference>
<feature type="repeat" description="TPR" evidence="3">
    <location>
        <begin position="362"/>
        <end position="395"/>
    </location>
</feature>
<dbReference type="SMART" id="SM00028">
    <property type="entry name" value="TPR"/>
    <property type="match status" value="10"/>
</dbReference>
<dbReference type="SUPFAM" id="SSF48452">
    <property type="entry name" value="TPR-like"/>
    <property type="match status" value="2"/>
</dbReference>
<dbReference type="InterPro" id="IPR050498">
    <property type="entry name" value="Ycf3"/>
</dbReference>
<name>A0A6P1ZC57_9BACT</name>
<evidence type="ECO:0000256" key="3">
    <source>
        <dbReference type="PROSITE-ProRule" id="PRU00339"/>
    </source>
</evidence>
<keyword evidence="8" id="KW-1185">Reference proteome</keyword>
<feature type="chain" id="PRO_5030159339" evidence="4">
    <location>
        <begin position="20"/>
        <end position="473"/>
    </location>
</feature>
<dbReference type="EMBL" id="CP039543">
    <property type="protein sequence ID" value="QJT11077.1"/>
    <property type="molecule type" value="Genomic_DNA"/>
</dbReference>
<dbReference type="PANTHER" id="PTHR44858">
    <property type="entry name" value="TETRATRICOPEPTIDE REPEAT PROTEIN 6"/>
    <property type="match status" value="1"/>
</dbReference>
<reference evidence="5 8" key="2">
    <citation type="submission" date="2019-04" db="EMBL/GenBank/DDBJ databases">
        <title>Isolation and culture of sulfate reducing bacteria from the cold seep of the South China Sea.</title>
        <authorList>
            <person name="Sun C."/>
            <person name="Liu R."/>
        </authorList>
    </citation>
    <scope>NUCLEOTIDE SEQUENCE [LARGE SCALE GENOMIC DNA]</scope>
    <source>
        <strain evidence="5 8">CS1</strain>
    </source>
</reference>
<protein>
    <submittedName>
        <fullName evidence="5">Tetratricopeptide repeat protein</fullName>
    </submittedName>
</protein>